<accession>A0ABS6G595</accession>
<dbReference type="Pfam" id="PF13646">
    <property type="entry name" value="HEAT_2"/>
    <property type="match status" value="1"/>
</dbReference>
<sequence>MKQKQIDYSVLSWDKIEEKEDFIITYLLYDEGKSINLISRIRNLNKETVENHIIQYKSLHNLKKYSIDDDFFINLLASTKEERVKAIDLLDEDEEIELVKYLMKKIPLIENAEDKMIALWIAGELKDNRLLPVIHNEIIHKHGGVRRMVCSALGKISSTDSIDLLHRCLQDAKPQVRQYASKALKVIGNEKTLRRLKSLLNNPNELPYVRRSYKETIDIIEDRLKGGL</sequence>
<name>A0ABS6G595_9FIRM</name>
<evidence type="ECO:0000313" key="3">
    <source>
        <dbReference type="Proteomes" id="UP000779508"/>
    </source>
</evidence>
<protein>
    <submittedName>
        <fullName evidence="2">HEAT repeat domain-containing protein</fullName>
    </submittedName>
</protein>
<dbReference type="InterPro" id="IPR004155">
    <property type="entry name" value="PBS_lyase_HEAT"/>
</dbReference>
<dbReference type="Pfam" id="PF14493">
    <property type="entry name" value="HTH_40"/>
    <property type="match status" value="1"/>
</dbReference>
<comment type="caution">
    <text evidence="2">The sequence shown here is derived from an EMBL/GenBank/DDBJ whole genome shotgun (WGS) entry which is preliminary data.</text>
</comment>
<feature type="domain" description="Helicase Helix-turn-helix" evidence="1">
    <location>
        <begin position="24"/>
        <end position="60"/>
    </location>
</feature>
<dbReference type="EMBL" id="JAHLQK010000006">
    <property type="protein sequence ID" value="MBU5677663.1"/>
    <property type="molecule type" value="Genomic_DNA"/>
</dbReference>
<dbReference type="Proteomes" id="UP000779508">
    <property type="component" value="Unassembled WGS sequence"/>
</dbReference>
<dbReference type="InterPro" id="IPR029491">
    <property type="entry name" value="Helicase_HTH"/>
</dbReference>
<keyword evidence="3" id="KW-1185">Reference proteome</keyword>
<evidence type="ECO:0000259" key="1">
    <source>
        <dbReference type="Pfam" id="PF14493"/>
    </source>
</evidence>
<dbReference type="RefSeq" id="WP_216418588.1">
    <property type="nucleotide sequence ID" value="NZ_JAHLQK010000006.1"/>
</dbReference>
<evidence type="ECO:0000313" key="2">
    <source>
        <dbReference type="EMBL" id="MBU5677663.1"/>
    </source>
</evidence>
<dbReference type="SMART" id="SM00567">
    <property type="entry name" value="EZ_HEAT"/>
    <property type="match status" value="2"/>
</dbReference>
<gene>
    <name evidence="2" type="ORF">KQI88_14675</name>
</gene>
<proteinExistence type="predicted"/>
<reference evidence="2 3" key="1">
    <citation type="submission" date="2021-06" db="EMBL/GenBank/DDBJ databases">
        <authorList>
            <person name="Sun Q."/>
            <person name="Li D."/>
        </authorList>
    </citation>
    <scope>NUCLEOTIDE SEQUENCE [LARGE SCALE GENOMIC DNA]</scope>
    <source>
        <strain evidence="2 3">MSJ-5</strain>
    </source>
</reference>
<organism evidence="2 3">
    <name type="scientific">Alkaliphilus flagellatus</name>
    <dbReference type="NCBI Taxonomy" id="2841507"/>
    <lineage>
        <taxon>Bacteria</taxon>
        <taxon>Bacillati</taxon>
        <taxon>Bacillota</taxon>
        <taxon>Clostridia</taxon>
        <taxon>Peptostreptococcales</taxon>
        <taxon>Natronincolaceae</taxon>
        <taxon>Alkaliphilus</taxon>
    </lineage>
</organism>